<reference evidence="2 3" key="1">
    <citation type="journal article" date="2013" name="Antonie Van Leeuwenhoek">
        <title>Actinoplanes hulinensis sp. nov., a novel actinomycete isolated from soybean root (Glycine max (L.) Merr).</title>
        <authorList>
            <person name="Shen Y."/>
            <person name="Liu C."/>
            <person name="Wang X."/>
            <person name="Zhao J."/>
            <person name="Jia F."/>
            <person name="Zhang Y."/>
            <person name="Wang L."/>
            <person name="Yang D."/>
            <person name="Xiang W."/>
        </authorList>
    </citation>
    <scope>NUCLEOTIDE SEQUENCE [LARGE SCALE GENOMIC DNA]</scope>
    <source>
        <strain evidence="2 3">NEAU-M9</strain>
    </source>
</reference>
<name>A0ABS7B7Q6_9ACTN</name>
<proteinExistence type="predicted"/>
<gene>
    <name evidence="2" type="ORF">KZ829_25410</name>
</gene>
<accession>A0ABS7B7Q6</accession>
<dbReference type="InterPro" id="IPR002575">
    <property type="entry name" value="Aminoglycoside_PTrfase"/>
</dbReference>
<dbReference type="Gene3D" id="3.90.1200.10">
    <property type="match status" value="1"/>
</dbReference>
<comment type="caution">
    <text evidence="2">The sequence shown here is derived from an EMBL/GenBank/DDBJ whole genome shotgun (WGS) entry which is preliminary data.</text>
</comment>
<dbReference type="Gene3D" id="3.30.200.20">
    <property type="entry name" value="Phosphorylase Kinase, domain 1"/>
    <property type="match status" value="1"/>
</dbReference>
<dbReference type="PANTHER" id="PTHR21310">
    <property type="entry name" value="AMINOGLYCOSIDE PHOSPHOTRANSFERASE-RELATED-RELATED"/>
    <property type="match status" value="1"/>
</dbReference>
<dbReference type="SUPFAM" id="SSF56112">
    <property type="entry name" value="Protein kinase-like (PK-like)"/>
    <property type="match status" value="1"/>
</dbReference>
<evidence type="ECO:0000313" key="3">
    <source>
        <dbReference type="Proteomes" id="UP001519863"/>
    </source>
</evidence>
<sequence length="335" mass="36879">MSEPSPTQRLLDATDIERSVATALPGRRVVASAPLSGGGFATVWSARLDDGAEVVLKVAPRDDVRLLRYERDLIAAEGRYLRRLAAEAPEVRVPRVLHASPDLLVTERLPGRNLFEVQSGPAPVDDAPVRAAFGAELARVHRLTGDRFGYDAGRTSAPTWSAAFLAMIDDLLDDAAEWQVETPAPAERIRDLIIRHAGLLDSVRRPALLHFDGWDGNLLVADGRLTGFVDGERFLYGDPLLDFTSAALFRRIEDEPGHPFLQGYGGVRLDAPALRRLSLYRLHLYLLMTVEMPSRRITREAQPGRYERLAELLDEELTELARPVPVAGTGVDPGS</sequence>
<feature type="domain" description="Aminoglycoside phosphotransferase" evidence="1">
    <location>
        <begin position="36"/>
        <end position="275"/>
    </location>
</feature>
<dbReference type="InterPro" id="IPR051678">
    <property type="entry name" value="AGP_Transferase"/>
</dbReference>
<dbReference type="Pfam" id="PF01636">
    <property type="entry name" value="APH"/>
    <property type="match status" value="1"/>
</dbReference>
<dbReference type="PANTHER" id="PTHR21310:SF15">
    <property type="entry name" value="AMINOGLYCOSIDE PHOSPHOTRANSFERASE DOMAIN-CONTAINING PROTEIN"/>
    <property type="match status" value="1"/>
</dbReference>
<keyword evidence="3" id="KW-1185">Reference proteome</keyword>
<organism evidence="2 3">
    <name type="scientific">Actinoplanes hulinensis</name>
    <dbReference type="NCBI Taxonomy" id="1144547"/>
    <lineage>
        <taxon>Bacteria</taxon>
        <taxon>Bacillati</taxon>
        <taxon>Actinomycetota</taxon>
        <taxon>Actinomycetes</taxon>
        <taxon>Micromonosporales</taxon>
        <taxon>Micromonosporaceae</taxon>
        <taxon>Actinoplanes</taxon>
    </lineage>
</organism>
<protein>
    <submittedName>
        <fullName evidence="2">Phosphotransferase</fullName>
    </submittedName>
</protein>
<evidence type="ECO:0000313" key="2">
    <source>
        <dbReference type="EMBL" id="MBW6437087.1"/>
    </source>
</evidence>
<dbReference type="Proteomes" id="UP001519863">
    <property type="component" value="Unassembled WGS sequence"/>
</dbReference>
<dbReference type="EMBL" id="JAHXZI010000014">
    <property type="protein sequence ID" value="MBW6437087.1"/>
    <property type="molecule type" value="Genomic_DNA"/>
</dbReference>
<evidence type="ECO:0000259" key="1">
    <source>
        <dbReference type="Pfam" id="PF01636"/>
    </source>
</evidence>
<dbReference type="InterPro" id="IPR011009">
    <property type="entry name" value="Kinase-like_dom_sf"/>
</dbReference>
<dbReference type="RefSeq" id="WP_220146436.1">
    <property type="nucleotide sequence ID" value="NZ_JAHXZI010000014.1"/>
</dbReference>